<feature type="signal peptide" evidence="10">
    <location>
        <begin position="1"/>
        <end position="22"/>
    </location>
</feature>
<name>A0ABP7XG22_9FLAO</name>
<feature type="domain" description="Peptidase M16 C-terminal" evidence="12">
    <location>
        <begin position="274"/>
        <end position="442"/>
    </location>
</feature>
<dbReference type="PANTHER" id="PTHR43690">
    <property type="entry name" value="NARDILYSIN"/>
    <property type="match status" value="1"/>
</dbReference>
<feature type="chain" id="PRO_5046068643" evidence="10">
    <location>
        <begin position="23"/>
        <end position="995"/>
    </location>
</feature>
<dbReference type="Proteomes" id="UP001500459">
    <property type="component" value="Unassembled WGS sequence"/>
</dbReference>
<evidence type="ECO:0000256" key="3">
    <source>
        <dbReference type="ARBA" id="ARBA00022670"/>
    </source>
</evidence>
<comment type="cofactor">
    <cofactor evidence="1">
        <name>Zn(2+)</name>
        <dbReference type="ChEBI" id="CHEBI:29105"/>
    </cofactor>
</comment>
<feature type="coiled-coil region" evidence="9">
    <location>
        <begin position="866"/>
        <end position="893"/>
    </location>
</feature>
<sequence length="995" mass="113051">MKLLKSLLLFCIVGLLSNCKDATKQENITPNEVKTEKHTDSAGYTYETVTNDPTGLRLYTLDNGLTVYLSKNEEEPKIQTYIAVRAGSNYDPKESTGLAHYLEHMVFKGTDEIGTQDFEKEKVLLKEISDLYEQHKAESDSEKKKEIYKKIDEVSQEASKISISNEYDKMISSLGAQGTNAHTWFEETVYKNKIPTNELDKWLMVESERFSKLVLRLFHTELEAVYEEFNRGQDNDGRKVYVAMLKGLFPTHPYGQQTTIGTSDHLKNPSMVAIHNYFNTYYVPNNMAMVLVGDIDFEETIKKVDKAFGSFQKKELTHPILPKENPITGPVINEVFGPTAESVSIAYRSDAIGTKEEKLLTLVDMLLANGKAGLIDLNLNQKQVVQNAGCSPTFLNDYGYHQFYGTPKADQTLDEVKDLLLAQIEKIKAGNFDEWMINAVINDLKLSKTKQYESNTQLATAYYNAFIHRQNWKDKVTFLDDLKKISKQELVDFANTFYKDNYVVTYKRKGEDTNIVKVQNPGITPVALNRDKQSEFLKKFSNAETLPLAPKFIDYKVAIKETKTDSGLPLSFIDNPNNDLFELKFIFDIGQDHDRKASLATGYLNYLGTDSLSSDALKKEFYKLGINYSVYAGEDKTYVGVSGLKENLDAGLSLLENLWTNAVPDQEAYTKYIDQIAKSRIDGKTSKGNILWNGLMSYGAYGDDSPLRNIYTIEELKAIDPQELVNKIKELRTYKQRIFYYGKDIDKAIASINTHHKIGKEELLNYPEKTNYVEKETGGNVYFVDYDMVQSEILFLAKGAPFDPSKMAATKLFNTYFGSGLSSIVFQEIRESKSLAYSAFSAYDTASEIGKSNYVYAYVGTQANKLSEAVNAMMELMNDMPEAEEQFNAAKEATLKKIAAERITKANIFWTYESLKKLGITQDNREEMYKTIENMTLTDLKTFFNENIKGKSYNVMVIGNKKDLDMKALAKLGNVQEMDIDYLFNYEKENIDVPL</sequence>
<dbReference type="EMBL" id="BAABCW010000004">
    <property type="protein sequence ID" value="GAA4114610.1"/>
    <property type="molecule type" value="Genomic_DNA"/>
</dbReference>
<evidence type="ECO:0000313" key="13">
    <source>
        <dbReference type="EMBL" id="GAA4114610.1"/>
    </source>
</evidence>
<feature type="domain" description="Peptidase M16 N-terminal" evidence="11">
    <location>
        <begin position="67"/>
        <end position="120"/>
    </location>
</feature>
<keyword evidence="14" id="KW-1185">Reference proteome</keyword>
<gene>
    <name evidence="13" type="ORF">GCM10022393_14200</name>
</gene>
<keyword evidence="5" id="KW-0378">Hydrolase</keyword>
<comment type="caution">
    <text evidence="13">The sequence shown here is derived from an EMBL/GenBank/DDBJ whole genome shotgun (WGS) entry which is preliminary data.</text>
</comment>
<evidence type="ECO:0000256" key="9">
    <source>
        <dbReference type="SAM" id="Coils"/>
    </source>
</evidence>
<dbReference type="SUPFAM" id="SSF63411">
    <property type="entry name" value="LuxS/MPP-like metallohydrolase"/>
    <property type="match status" value="4"/>
</dbReference>
<evidence type="ECO:0000256" key="7">
    <source>
        <dbReference type="ARBA" id="ARBA00023049"/>
    </source>
</evidence>
<comment type="similarity">
    <text evidence="2 8">Belongs to the peptidase M16 family.</text>
</comment>
<evidence type="ECO:0000256" key="10">
    <source>
        <dbReference type="SAM" id="SignalP"/>
    </source>
</evidence>
<dbReference type="InterPro" id="IPR007863">
    <property type="entry name" value="Peptidase_M16_C"/>
</dbReference>
<proteinExistence type="inferred from homology"/>
<evidence type="ECO:0000256" key="2">
    <source>
        <dbReference type="ARBA" id="ARBA00007261"/>
    </source>
</evidence>
<keyword evidence="4" id="KW-0479">Metal-binding</keyword>
<dbReference type="Pfam" id="PF00675">
    <property type="entry name" value="Peptidase_M16"/>
    <property type="match status" value="1"/>
</dbReference>
<evidence type="ECO:0000313" key="14">
    <source>
        <dbReference type="Proteomes" id="UP001500459"/>
    </source>
</evidence>
<keyword evidence="7" id="KW-0482">Metalloprotease</keyword>
<evidence type="ECO:0000256" key="6">
    <source>
        <dbReference type="ARBA" id="ARBA00022833"/>
    </source>
</evidence>
<organism evidence="13 14">
    <name type="scientific">Aquimarina addita</name>
    <dbReference type="NCBI Taxonomy" id="870485"/>
    <lineage>
        <taxon>Bacteria</taxon>
        <taxon>Pseudomonadati</taxon>
        <taxon>Bacteroidota</taxon>
        <taxon>Flavobacteriia</taxon>
        <taxon>Flavobacteriales</taxon>
        <taxon>Flavobacteriaceae</taxon>
        <taxon>Aquimarina</taxon>
    </lineage>
</organism>
<keyword evidence="9" id="KW-0175">Coiled coil</keyword>
<dbReference type="InterPro" id="IPR011765">
    <property type="entry name" value="Pept_M16_N"/>
</dbReference>
<dbReference type="Gene3D" id="3.30.830.10">
    <property type="entry name" value="Metalloenzyme, LuxS/M16 peptidase-like"/>
    <property type="match status" value="4"/>
</dbReference>
<evidence type="ECO:0000259" key="12">
    <source>
        <dbReference type="Pfam" id="PF05193"/>
    </source>
</evidence>
<protein>
    <submittedName>
        <fullName evidence="13">Insulinase family protein</fullName>
    </submittedName>
</protein>
<evidence type="ECO:0000256" key="8">
    <source>
        <dbReference type="RuleBase" id="RU004447"/>
    </source>
</evidence>
<evidence type="ECO:0000256" key="4">
    <source>
        <dbReference type="ARBA" id="ARBA00022723"/>
    </source>
</evidence>
<keyword evidence="10" id="KW-0732">Signal</keyword>
<evidence type="ECO:0000256" key="5">
    <source>
        <dbReference type="ARBA" id="ARBA00022801"/>
    </source>
</evidence>
<dbReference type="PROSITE" id="PS00143">
    <property type="entry name" value="INSULINASE"/>
    <property type="match status" value="1"/>
</dbReference>
<accession>A0ABP7XG22</accession>
<reference evidence="14" key="1">
    <citation type="journal article" date="2019" name="Int. J. Syst. Evol. Microbiol.">
        <title>The Global Catalogue of Microorganisms (GCM) 10K type strain sequencing project: providing services to taxonomists for standard genome sequencing and annotation.</title>
        <authorList>
            <consortium name="The Broad Institute Genomics Platform"/>
            <consortium name="The Broad Institute Genome Sequencing Center for Infectious Disease"/>
            <person name="Wu L."/>
            <person name="Ma J."/>
        </authorList>
    </citation>
    <scope>NUCLEOTIDE SEQUENCE [LARGE SCALE GENOMIC DNA]</scope>
    <source>
        <strain evidence="14">JCM 17106</strain>
    </source>
</reference>
<evidence type="ECO:0000259" key="11">
    <source>
        <dbReference type="Pfam" id="PF00675"/>
    </source>
</evidence>
<feature type="domain" description="Peptidase M16 C-terminal" evidence="12">
    <location>
        <begin position="775"/>
        <end position="893"/>
    </location>
</feature>
<keyword evidence="3" id="KW-0645">Protease</keyword>
<dbReference type="RefSeq" id="WP_344925974.1">
    <property type="nucleotide sequence ID" value="NZ_BAABCW010000004.1"/>
</dbReference>
<dbReference type="Pfam" id="PF05193">
    <property type="entry name" value="Peptidase_M16_C"/>
    <property type="match status" value="2"/>
</dbReference>
<dbReference type="InterPro" id="IPR011249">
    <property type="entry name" value="Metalloenz_LuxS/M16"/>
</dbReference>
<dbReference type="InterPro" id="IPR050626">
    <property type="entry name" value="Peptidase_M16"/>
</dbReference>
<evidence type="ECO:0000256" key="1">
    <source>
        <dbReference type="ARBA" id="ARBA00001947"/>
    </source>
</evidence>
<keyword evidence="6" id="KW-0862">Zinc</keyword>
<dbReference type="InterPro" id="IPR001431">
    <property type="entry name" value="Pept_M16_Zn_BS"/>
</dbReference>
<dbReference type="PANTHER" id="PTHR43690:SF17">
    <property type="entry name" value="PROTEIN YHJJ"/>
    <property type="match status" value="1"/>
</dbReference>